<dbReference type="SUPFAM" id="SSF89796">
    <property type="entry name" value="CoA-transferase family III (CaiB/BaiF)"/>
    <property type="match status" value="2"/>
</dbReference>
<reference evidence="3 4" key="1">
    <citation type="submission" date="2019-09" db="EMBL/GenBank/DDBJ databases">
        <authorList>
            <person name="Chen X.-Y."/>
        </authorList>
    </citation>
    <scope>NUCLEOTIDE SEQUENCE [LARGE SCALE GENOMIC DNA]</scope>
    <source>
        <strain evidence="3 4">NY5</strain>
    </source>
</reference>
<dbReference type="Gene3D" id="3.40.50.10540">
    <property type="entry name" value="Crotonobetainyl-coa:carnitine coa-transferase, domain 1"/>
    <property type="match status" value="2"/>
</dbReference>
<dbReference type="EMBL" id="VTUX01000003">
    <property type="protein sequence ID" value="KAA1192683.1"/>
    <property type="molecule type" value="Genomic_DNA"/>
</dbReference>
<dbReference type="PANTHER" id="PTHR48207">
    <property type="entry name" value="SUCCINATE--HYDROXYMETHYLGLUTARATE COA-TRANSFERASE"/>
    <property type="match status" value="1"/>
</dbReference>
<dbReference type="InterPro" id="IPR044855">
    <property type="entry name" value="CoA-Trfase_III_dom3_sf"/>
</dbReference>
<dbReference type="InterPro" id="IPR050483">
    <property type="entry name" value="CoA-transferase_III_domain"/>
</dbReference>
<name>A0A5B0X042_9GAMM</name>
<dbReference type="Proteomes" id="UP000323708">
    <property type="component" value="Unassembled WGS sequence"/>
</dbReference>
<gene>
    <name evidence="3" type="ORF">F0M18_08475</name>
</gene>
<evidence type="ECO:0000313" key="4">
    <source>
        <dbReference type="Proteomes" id="UP000323708"/>
    </source>
</evidence>
<dbReference type="InterPro" id="IPR003673">
    <property type="entry name" value="CoA-Trfase_fam_III"/>
</dbReference>
<keyword evidence="1 3" id="KW-0808">Transferase</keyword>
<comment type="caution">
    <text evidence="3">The sequence shown here is derived from an EMBL/GenBank/DDBJ whole genome shotgun (WGS) entry which is preliminary data.</text>
</comment>
<dbReference type="Pfam" id="PF02515">
    <property type="entry name" value="CoA_transf_3"/>
    <property type="match status" value="2"/>
</dbReference>
<evidence type="ECO:0000256" key="2">
    <source>
        <dbReference type="SAM" id="MobiDB-lite"/>
    </source>
</evidence>
<proteinExistence type="predicted"/>
<dbReference type="GO" id="GO:0008410">
    <property type="term" value="F:CoA-transferase activity"/>
    <property type="evidence" value="ECO:0007669"/>
    <property type="project" value="TreeGrafter"/>
</dbReference>
<dbReference type="AlphaFoldDB" id="A0A5B0X042"/>
<dbReference type="PANTHER" id="PTHR48207:SF3">
    <property type="entry name" value="SUCCINATE--HYDROXYMETHYLGLUTARATE COA-TRANSFERASE"/>
    <property type="match status" value="1"/>
</dbReference>
<feature type="region of interest" description="Disordered" evidence="2">
    <location>
        <begin position="1"/>
        <end position="33"/>
    </location>
</feature>
<keyword evidence="4" id="KW-1185">Reference proteome</keyword>
<evidence type="ECO:0000256" key="1">
    <source>
        <dbReference type="ARBA" id="ARBA00022679"/>
    </source>
</evidence>
<dbReference type="Gene3D" id="3.30.1540.10">
    <property type="entry name" value="formyl-coa transferase, domain 3"/>
    <property type="match status" value="2"/>
</dbReference>
<organism evidence="3 4">
    <name type="scientific">Pseudohalioglobus sediminis</name>
    <dbReference type="NCBI Taxonomy" id="2606449"/>
    <lineage>
        <taxon>Bacteria</taxon>
        <taxon>Pseudomonadati</taxon>
        <taxon>Pseudomonadota</taxon>
        <taxon>Gammaproteobacteria</taxon>
        <taxon>Cellvibrionales</taxon>
        <taxon>Halieaceae</taxon>
        <taxon>Pseudohalioglobus</taxon>
    </lineage>
</organism>
<feature type="compositionally biased region" description="Polar residues" evidence="2">
    <location>
        <begin position="1"/>
        <end position="16"/>
    </location>
</feature>
<sequence length="848" mass="92903">MNNSRPRAPSRNSTLPGQPGYRAGLPRRPHTVPGSRWQYETVITPGDSEQIMSALSHLRVVELGGGVTAPFCARLFADLGAQVVKVEPANGDESRRWEPLFTGDDGCEHSAMFHYLNAGKDSLSLDPDKPEDIQFLHTLLCSTDVLVENLGQAELADWRLDAEKLAERYPHLVHTGISPYGRTGPWADRPGTDLTVQASSSLTVALGMPGDDPLCLPFDQAQYQAAFHGFAAALCALYERESSGEGQLIDISVLQVLGYLVGGMSLVTAKRKIKWQKAGTRLKGGIYPTGLFECADGFICVATQHARQWKLFIDLMGNPDWAEDEKQADAFYLGNVEEEGVEAGDIAFRAWLKQQTRAELLEIAREHNIILGEVKKSNEVLDSAQFAHRDFWATLEVAGMELKIPKLGYQFEKTPVAIESAGPALDSLGASIREAPPAAIQMTKGERQSNALAGVRVLDFGWNWAGPMAGQLLADMGAEVIRPETVGRQDNMRAMDYASWFFCHNNRSKMSACFNIAKPEGSALVRELASRCDVVMDNFAVGVMAKNGLGYEALKEANPDIVAVSMSMAGQQGPEKGMRGFASTASAYAGMEGYVGYQKGGDRGEDQTVGFLPFGLGDTTQAIQGAIATLVALLHRKRTGEGQFVDMSLNESMTATLGLPLLDYQIRQQVAGPQGTSHRVYFPNGLYRCRGEDHWLALSVRNSREWQSLCQAMGLDHLSADSSLQDVQARRERGAEIENAIAQWCAKQDRDVATQLLIDTGVPAAPQLEIDERDAHQVSTARDFTFRHDQGSFVPCRIYNTPWLLSRTPPRVQRHAPALGEHNDYVYRGLLGLSTDQVEELSASEVLV</sequence>
<accession>A0A5B0X042</accession>
<protein>
    <submittedName>
        <fullName evidence="3">CoA transferase</fullName>
    </submittedName>
</protein>
<dbReference type="InterPro" id="IPR023606">
    <property type="entry name" value="CoA-Trfase_III_dom_1_sf"/>
</dbReference>
<evidence type="ECO:0000313" key="3">
    <source>
        <dbReference type="EMBL" id="KAA1192683.1"/>
    </source>
</evidence>